<evidence type="ECO:0000313" key="6">
    <source>
        <dbReference type="EMBL" id="ANF58190.1"/>
    </source>
</evidence>
<dbReference type="SUPFAM" id="SSF55781">
    <property type="entry name" value="GAF domain-like"/>
    <property type="match status" value="1"/>
</dbReference>
<feature type="domain" description="HTH iclR-type" evidence="4">
    <location>
        <begin position="6"/>
        <end position="67"/>
    </location>
</feature>
<evidence type="ECO:0008006" key="8">
    <source>
        <dbReference type="Google" id="ProtNLM"/>
    </source>
</evidence>
<dbReference type="InterPro" id="IPR050707">
    <property type="entry name" value="HTH_MetabolicPath_Reg"/>
</dbReference>
<keyword evidence="7" id="KW-1185">Reference proteome</keyword>
<dbReference type="SUPFAM" id="SSF46785">
    <property type="entry name" value="Winged helix' DNA-binding domain"/>
    <property type="match status" value="1"/>
</dbReference>
<dbReference type="PANTHER" id="PTHR30136:SF39">
    <property type="entry name" value="TRANSCRIPTIONAL REGULATORY PROTEIN"/>
    <property type="match status" value="1"/>
</dbReference>
<dbReference type="SMART" id="SM00346">
    <property type="entry name" value="HTH_ICLR"/>
    <property type="match status" value="1"/>
</dbReference>
<dbReference type="GO" id="GO:0003700">
    <property type="term" value="F:DNA-binding transcription factor activity"/>
    <property type="evidence" value="ECO:0007669"/>
    <property type="project" value="TreeGrafter"/>
</dbReference>
<dbReference type="AlphaFoldDB" id="A0A172YFY7"/>
<dbReference type="GO" id="GO:0045892">
    <property type="term" value="P:negative regulation of DNA-templated transcription"/>
    <property type="evidence" value="ECO:0007669"/>
    <property type="project" value="TreeGrafter"/>
</dbReference>
<dbReference type="Proteomes" id="UP000077875">
    <property type="component" value="Chromosome"/>
</dbReference>
<dbReference type="InterPro" id="IPR036390">
    <property type="entry name" value="WH_DNA-bd_sf"/>
</dbReference>
<dbReference type="InterPro" id="IPR014757">
    <property type="entry name" value="Tscrpt_reg_IclR_C"/>
</dbReference>
<evidence type="ECO:0000259" key="4">
    <source>
        <dbReference type="PROSITE" id="PS51077"/>
    </source>
</evidence>
<dbReference type="Pfam" id="PF09339">
    <property type="entry name" value="HTH_IclR"/>
    <property type="match status" value="1"/>
</dbReference>
<gene>
    <name evidence="6" type="ORF">A5892_12530</name>
</gene>
<proteinExistence type="predicted"/>
<protein>
    <recommendedName>
        <fullName evidence="8">IclR family transcriptional regulator</fullName>
    </recommendedName>
</protein>
<evidence type="ECO:0000313" key="7">
    <source>
        <dbReference type="Proteomes" id="UP000077875"/>
    </source>
</evidence>
<evidence type="ECO:0000256" key="2">
    <source>
        <dbReference type="ARBA" id="ARBA00023125"/>
    </source>
</evidence>
<keyword evidence="1" id="KW-0805">Transcription regulation</keyword>
<evidence type="ECO:0000256" key="3">
    <source>
        <dbReference type="ARBA" id="ARBA00023163"/>
    </source>
</evidence>
<dbReference type="PROSITE" id="PS51078">
    <property type="entry name" value="ICLR_ED"/>
    <property type="match status" value="1"/>
</dbReference>
<reference evidence="6 7" key="1">
    <citation type="submission" date="2016-04" db="EMBL/GenBank/DDBJ databases">
        <title>Complete Genome Sequence of Halotalea alkalilenta IHB B 13600.</title>
        <authorList>
            <person name="Swarnkar M.K."/>
            <person name="Sharma A."/>
            <person name="Kaushal K."/>
            <person name="Soni R."/>
            <person name="Rana S."/>
            <person name="Singh A.K."/>
            <person name="Gulati A."/>
        </authorList>
    </citation>
    <scope>NUCLEOTIDE SEQUENCE [LARGE SCALE GENOMIC DNA]</scope>
    <source>
        <strain evidence="6 7">IHB B 13600</strain>
    </source>
</reference>
<name>A0A172YFY7_9GAMM</name>
<dbReference type="GO" id="GO:0003677">
    <property type="term" value="F:DNA binding"/>
    <property type="evidence" value="ECO:0007669"/>
    <property type="project" value="UniProtKB-KW"/>
</dbReference>
<feature type="domain" description="IclR-ED" evidence="5">
    <location>
        <begin position="68"/>
        <end position="228"/>
    </location>
</feature>
<dbReference type="InterPro" id="IPR036388">
    <property type="entry name" value="WH-like_DNA-bd_sf"/>
</dbReference>
<dbReference type="KEGG" id="haa:A5892_12530"/>
<dbReference type="InterPro" id="IPR005471">
    <property type="entry name" value="Tscrpt_reg_IclR_N"/>
</dbReference>
<evidence type="ECO:0000256" key="1">
    <source>
        <dbReference type="ARBA" id="ARBA00023015"/>
    </source>
</evidence>
<sequence length="236" mass="25872">MKTKGVEAVDKALRILSLFDSRTSILSLHEISSRSGLVKSSALRLLVSLRDAGFVAMMPDKRYTVGAEAFRISCAYRQNLGLEELIRPALRRLVSATGESGSFFRREGHRRICLFREDTDQLLREHVAEGDAVEVSKGAAGHVFEEFEKEDGDRPADTDRLMALPIVSLGERGPGIAGISAPVFALDQGLIGALALSGPRTRFTEARIEQMKPLVVQSARDVSKALRSPFYDLLDG</sequence>
<accession>A0A172YFY7</accession>
<keyword evidence="3" id="KW-0804">Transcription</keyword>
<dbReference type="Pfam" id="PF01614">
    <property type="entry name" value="IclR_C"/>
    <property type="match status" value="1"/>
</dbReference>
<dbReference type="EMBL" id="CP015243">
    <property type="protein sequence ID" value="ANF58190.1"/>
    <property type="molecule type" value="Genomic_DNA"/>
</dbReference>
<organism evidence="6 7">
    <name type="scientific">Halotalea alkalilenta</name>
    <dbReference type="NCBI Taxonomy" id="376489"/>
    <lineage>
        <taxon>Bacteria</taxon>
        <taxon>Pseudomonadati</taxon>
        <taxon>Pseudomonadota</taxon>
        <taxon>Gammaproteobacteria</taxon>
        <taxon>Oceanospirillales</taxon>
        <taxon>Halomonadaceae</taxon>
        <taxon>Halotalea</taxon>
    </lineage>
</organism>
<dbReference type="PANTHER" id="PTHR30136">
    <property type="entry name" value="HELIX-TURN-HELIX TRANSCRIPTIONAL REGULATOR, ICLR FAMILY"/>
    <property type="match status" value="1"/>
</dbReference>
<keyword evidence="2" id="KW-0238">DNA-binding</keyword>
<dbReference type="STRING" id="376489.A5892_12530"/>
<dbReference type="InterPro" id="IPR029016">
    <property type="entry name" value="GAF-like_dom_sf"/>
</dbReference>
<dbReference type="PROSITE" id="PS51077">
    <property type="entry name" value="HTH_ICLR"/>
    <property type="match status" value="1"/>
</dbReference>
<dbReference type="Gene3D" id="1.10.10.10">
    <property type="entry name" value="Winged helix-like DNA-binding domain superfamily/Winged helix DNA-binding domain"/>
    <property type="match status" value="1"/>
</dbReference>
<evidence type="ECO:0000259" key="5">
    <source>
        <dbReference type="PROSITE" id="PS51078"/>
    </source>
</evidence>
<dbReference type="Gene3D" id="3.30.450.40">
    <property type="match status" value="2"/>
</dbReference>